<sequence>MCSHRVTIVGDVAKTPQQKTIKFYLLSYLRGHVPRFFYL</sequence>
<dbReference type="Proteomes" id="UP000005959">
    <property type="component" value="Unassembled WGS sequence"/>
</dbReference>
<evidence type="ECO:0000313" key="2">
    <source>
        <dbReference type="Proteomes" id="UP000005959"/>
    </source>
</evidence>
<dbReference type="AlphaFoldDB" id="G9Y4C8"/>
<gene>
    <name evidence="1" type="ORF">HMPREF0454_01392</name>
</gene>
<proteinExistence type="predicted"/>
<protein>
    <submittedName>
        <fullName evidence="1">Uncharacterized protein</fullName>
    </submittedName>
</protein>
<dbReference type="EMBL" id="AGCI01000027">
    <property type="protein sequence ID" value="EHM44732.1"/>
    <property type="molecule type" value="Genomic_DNA"/>
</dbReference>
<accession>G9Y4C8</accession>
<dbReference type="HOGENOM" id="CLU_3310606_0_0_6"/>
<reference evidence="1 2" key="1">
    <citation type="submission" date="2011-08" db="EMBL/GenBank/DDBJ databases">
        <authorList>
            <person name="Weinstock G."/>
            <person name="Sodergren E."/>
            <person name="Clifton S."/>
            <person name="Fulton L."/>
            <person name="Fulton B."/>
            <person name="Courtney L."/>
            <person name="Fronick C."/>
            <person name="Harrison M."/>
            <person name="Strong C."/>
            <person name="Farmer C."/>
            <person name="Delahaunty K."/>
            <person name="Markovic C."/>
            <person name="Hall O."/>
            <person name="Minx P."/>
            <person name="Tomlinson C."/>
            <person name="Mitreva M."/>
            <person name="Hou S."/>
            <person name="Chen J."/>
            <person name="Wollam A."/>
            <person name="Pepin K.H."/>
            <person name="Johnson M."/>
            <person name="Bhonagiri V."/>
            <person name="Zhang X."/>
            <person name="Suruliraj S."/>
            <person name="Warren W."/>
            <person name="Chinwalla A."/>
            <person name="Mardis E.R."/>
            <person name="Wilson R.K."/>
        </authorList>
    </citation>
    <scope>NUCLEOTIDE SEQUENCE [LARGE SCALE GENOMIC DNA]</scope>
    <source>
        <strain evidence="1 2">ATCC 51873</strain>
    </source>
</reference>
<evidence type="ECO:0000313" key="1">
    <source>
        <dbReference type="EMBL" id="EHM44732.1"/>
    </source>
</evidence>
<name>G9Y4C8_HAFAL</name>
<comment type="caution">
    <text evidence="1">The sequence shown here is derived from an EMBL/GenBank/DDBJ whole genome shotgun (WGS) entry which is preliminary data.</text>
</comment>
<organism evidence="1 2">
    <name type="scientific">Hafnia alvei ATCC 51873</name>
    <dbReference type="NCBI Taxonomy" id="1002364"/>
    <lineage>
        <taxon>Bacteria</taxon>
        <taxon>Pseudomonadati</taxon>
        <taxon>Pseudomonadota</taxon>
        <taxon>Gammaproteobacteria</taxon>
        <taxon>Enterobacterales</taxon>
        <taxon>Hafniaceae</taxon>
        <taxon>Hafnia</taxon>
    </lineage>
</organism>